<feature type="non-terminal residue" evidence="1">
    <location>
        <position position="1"/>
    </location>
</feature>
<sequence length="209" mass="24597">IKRSVFDYRRADIDGLRRHLQSLDLSQLLSENGNINQDWLAWKNAFLGAVLKFVPTKTLRGRNHLPWTNSTILHYIKKKNSIRTRIKRSCPPSEHLKHRFRELRRTIKRVLRESRLDYINSICASRKPNPKRFWSFLKIKSKVSDIPLKVSLKSSKNQRKYSNNNVDIANTFNEYFASIFTHDNNSDHNLGEHSDPEIVLEDITLTNDE</sequence>
<feature type="non-terminal residue" evidence="1">
    <location>
        <position position="209"/>
    </location>
</feature>
<dbReference type="EMBL" id="CACRXK020025048">
    <property type="protein sequence ID" value="CAB4039189.1"/>
    <property type="molecule type" value="Genomic_DNA"/>
</dbReference>
<accession>A0A6S7LR89</accession>
<evidence type="ECO:0000313" key="2">
    <source>
        <dbReference type="Proteomes" id="UP001152795"/>
    </source>
</evidence>
<gene>
    <name evidence="1" type="ORF">PACLA_8A059748</name>
</gene>
<reference evidence="1" key="1">
    <citation type="submission" date="2020-04" db="EMBL/GenBank/DDBJ databases">
        <authorList>
            <person name="Alioto T."/>
            <person name="Alioto T."/>
            <person name="Gomez Garrido J."/>
        </authorList>
    </citation>
    <scope>NUCLEOTIDE SEQUENCE</scope>
    <source>
        <strain evidence="1">A484AB</strain>
    </source>
</reference>
<proteinExistence type="predicted"/>
<dbReference type="PANTHER" id="PTHR33395">
    <property type="entry name" value="TRANSCRIPTASE, PUTATIVE-RELATED-RELATED"/>
    <property type="match status" value="1"/>
</dbReference>
<dbReference type="OrthoDB" id="416454at2759"/>
<keyword evidence="2" id="KW-1185">Reference proteome</keyword>
<protein>
    <submittedName>
        <fullName evidence="1">Uncharacterized protein</fullName>
    </submittedName>
</protein>
<name>A0A6S7LR89_PARCT</name>
<dbReference type="PANTHER" id="PTHR33395:SF22">
    <property type="entry name" value="REVERSE TRANSCRIPTASE DOMAIN-CONTAINING PROTEIN"/>
    <property type="match status" value="1"/>
</dbReference>
<comment type="caution">
    <text evidence="1">The sequence shown here is derived from an EMBL/GenBank/DDBJ whole genome shotgun (WGS) entry which is preliminary data.</text>
</comment>
<evidence type="ECO:0000313" key="1">
    <source>
        <dbReference type="EMBL" id="CAB4039189.1"/>
    </source>
</evidence>
<organism evidence="1 2">
    <name type="scientific">Paramuricea clavata</name>
    <name type="common">Red gorgonian</name>
    <name type="synonym">Violescent sea-whip</name>
    <dbReference type="NCBI Taxonomy" id="317549"/>
    <lineage>
        <taxon>Eukaryota</taxon>
        <taxon>Metazoa</taxon>
        <taxon>Cnidaria</taxon>
        <taxon>Anthozoa</taxon>
        <taxon>Octocorallia</taxon>
        <taxon>Malacalcyonacea</taxon>
        <taxon>Plexauridae</taxon>
        <taxon>Paramuricea</taxon>
    </lineage>
</organism>
<dbReference type="Proteomes" id="UP001152795">
    <property type="component" value="Unassembled WGS sequence"/>
</dbReference>
<dbReference type="AlphaFoldDB" id="A0A6S7LR89"/>